<comment type="caution">
    <text evidence="2">The sequence shown here is derived from an EMBL/GenBank/DDBJ whole genome shotgun (WGS) entry which is preliminary data.</text>
</comment>
<dbReference type="Proteomes" id="UP000051521">
    <property type="component" value="Unassembled WGS sequence"/>
</dbReference>
<sequence>MLKYSKKRGIPMKKSHVLLVFVFLLLIPYICSLAIIGIGYNALVLHSGELFRSLTGAFVGSLIMFGIKATIQRPLDLLAMQVDDNFLEQLLRFFSIRRRRLFLFGNVVLDFILCYLSTIFVRNHLTLDQIVGNATGIVLLVMFISTCLGAYVEYDNLSIDPNQH</sequence>
<feature type="transmembrane region" description="Helical" evidence="1">
    <location>
        <begin position="101"/>
        <end position="121"/>
    </location>
</feature>
<organism evidence="2 3">
    <name type="scientific">Lactobacillus gigeriorum DSM 23908 = CRBIP 24.85</name>
    <dbReference type="NCBI Taxonomy" id="1423751"/>
    <lineage>
        <taxon>Bacteria</taxon>
        <taxon>Bacillati</taxon>
        <taxon>Bacillota</taxon>
        <taxon>Bacilli</taxon>
        <taxon>Lactobacillales</taxon>
        <taxon>Lactobacillaceae</taxon>
        <taxon>Lactobacillus</taxon>
    </lineage>
</organism>
<feature type="transmembrane region" description="Helical" evidence="1">
    <location>
        <begin position="16"/>
        <end position="38"/>
    </location>
</feature>
<name>A0ABR5PY66_9LACO</name>
<reference evidence="2 3" key="1">
    <citation type="journal article" date="2015" name="Genome Announc.">
        <title>Expanding the biotechnology potential of lactobacilli through comparative genomics of 213 strains and associated genera.</title>
        <authorList>
            <person name="Sun Z."/>
            <person name="Harris H.M."/>
            <person name="McCann A."/>
            <person name="Guo C."/>
            <person name="Argimon S."/>
            <person name="Zhang W."/>
            <person name="Yang X."/>
            <person name="Jeffery I.B."/>
            <person name="Cooney J.C."/>
            <person name="Kagawa T.F."/>
            <person name="Liu W."/>
            <person name="Song Y."/>
            <person name="Salvetti E."/>
            <person name="Wrobel A."/>
            <person name="Rasinkangas P."/>
            <person name="Parkhill J."/>
            <person name="Rea M.C."/>
            <person name="O'Sullivan O."/>
            <person name="Ritari J."/>
            <person name="Douillard F.P."/>
            <person name="Paul Ross R."/>
            <person name="Yang R."/>
            <person name="Briner A.E."/>
            <person name="Felis G.E."/>
            <person name="de Vos W.M."/>
            <person name="Barrangou R."/>
            <person name="Klaenhammer T.R."/>
            <person name="Caufield P.W."/>
            <person name="Cui Y."/>
            <person name="Zhang H."/>
            <person name="O'Toole P.W."/>
        </authorList>
    </citation>
    <scope>NUCLEOTIDE SEQUENCE [LARGE SCALE GENOMIC DNA]</scope>
    <source>
        <strain evidence="2 3">DSM 23908</strain>
    </source>
</reference>
<feature type="transmembrane region" description="Helical" evidence="1">
    <location>
        <begin position="133"/>
        <end position="152"/>
    </location>
</feature>
<gene>
    <name evidence="2" type="ORF">FC38_GL000184</name>
</gene>
<keyword evidence="1" id="KW-0472">Membrane</keyword>
<evidence type="ECO:0008006" key="4">
    <source>
        <dbReference type="Google" id="ProtNLM"/>
    </source>
</evidence>
<keyword evidence="1" id="KW-1133">Transmembrane helix</keyword>
<keyword evidence="3" id="KW-1185">Reference proteome</keyword>
<feature type="transmembrane region" description="Helical" evidence="1">
    <location>
        <begin position="50"/>
        <end position="71"/>
    </location>
</feature>
<evidence type="ECO:0000313" key="2">
    <source>
        <dbReference type="EMBL" id="KRN14890.1"/>
    </source>
</evidence>
<accession>A0ABR5PY66</accession>
<proteinExistence type="predicted"/>
<evidence type="ECO:0000313" key="3">
    <source>
        <dbReference type="Proteomes" id="UP000051521"/>
    </source>
</evidence>
<dbReference type="EMBL" id="AYZO01000001">
    <property type="protein sequence ID" value="KRN14890.1"/>
    <property type="molecule type" value="Genomic_DNA"/>
</dbReference>
<keyword evidence="1" id="KW-0812">Transmembrane</keyword>
<evidence type="ECO:0000256" key="1">
    <source>
        <dbReference type="SAM" id="Phobius"/>
    </source>
</evidence>
<protein>
    <recommendedName>
        <fullName evidence="4">Integral membrane protein</fullName>
    </recommendedName>
</protein>